<evidence type="ECO:0000256" key="19">
    <source>
        <dbReference type="ARBA" id="ARBA00044770"/>
    </source>
</evidence>
<evidence type="ECO:0000256" key="16">
    <source>
        <dbReference type="ARBA" id="ARBA00038053"/>
    </source>
</evidence>
<evidence type="ECO:0000256" key="7">
    <source>
        <dbReference type="ARBA" id="ARBA00022692"/>
    </source>
</evidence>
<comment type="similarity">
    <text evidence="16">Belongs to the SEDS family. FtsW subfamily.</text>
</comment>
<keyword evidence="13" id="KW-0961">Cell wall biogenesis/degradation</keyword>
<comment type="caution">
    <text evidence="24">The sequence shown here is derived from an EMBL/GenBank/DDBJ whole genome shotgun (WGS) entry which is preliminary data.</text>
</comment>
<feature type="compositionally biased region" description="Basic and acidic residues" evidence="22">
    <location>
        <begin position="1"/>
        <end position="22"/>
    </location>
</feature>
<dbReference type="InterPro" id="IPR018365">
    <property type="entry name" value="Cell_cycle_FtsW-rel_CS"/>
</dbReference>
<keyword evidence="8" id="KW-0133">Cell shape</keyword>
<evidence type="ECO:0000256" key="6">
    <source>
        <dbReference type="ARBA" id="ARBA00022679"/>
    </source>
</evidence>
<feature type="transmembrane region" description="Helical" evidence="23">
    <location>
        <begin position="345"/>
        <end position="369"/>
    </location>
</feature>
<keyword evidence="10 23" id="KW-1133">Transmembrane helix</keyword>
<dbReference type="PANTHER" id="PTHR30474">
    <property type="entry name" value="CELL CYCLE PROTEIN"/>
    <property type="match status" value="1"/>
</dbReference>
<evidence type="ECO:0000256" key="4">
    <source>
        <dbReference type="ARBA" id="ARBA00022618"/>
    </source>
</evidence>
<name>A0ABN1VPX4_9PSEU</name>
<accession>A0ABN1VPX4</accession>
<evidence type="ECO:0000256" key="5">
    <source>
        <dbReference type="ARBA" id="ARBA00022676"/>
    </source>
</evidence>
<keyword evidence="3" id="KW-1003">Cell membrane</keyword>
<comment type="function">
    <text evidence="21">Peptidoglycan polymerase that is essential for cell division.</text>
</comment>
<keyword evidence="6" id="KW-0808">Transferase</keyword>
<comment type="pathway">
    <text evidence="2">Cell wall biogenesis; peptidoglycan biosynthesis.</text>
</comment>
<dbReference type="NCBIfam" id="TIGR02614">
    <property type="entry name" value="ftsW"/>
    <property type="match status" value="1"/>
</dbReference>
<evidence type="ECO:0000256" key="12">
    <source>
        <dbReference type="ARBA" id="ARBA00023306"/>
    </source>
</evidence>
<protein>
    <recommendedName>
        <fullName evidence="17">Probable peptidoglycan glycosyltransferase FtsW</fullName>
        <ecNumber evidence="19">2.4.99.28</ecNumber>
    </recommendedName>
    <alternativeName>
        <fullName evidence="18">Cell division protein FtsW</fullName>
    </alternativeName>
    <alternativeName>
        <fullName evidence="15">Cell wall polymerase</fullName>
    </alternativeName>
    <alternativeName>
        <fullName evidence="14">Peptidoglycan polymerase</fullName>
    </alternativeName>
</protein>
<keyword evidence="11 23" id="KW-0472">Membrane</keyword>
<dbReference type="InterPro" id="IPR013437">
    <property type="entry name" value="FtsW"/>
</dbReference>
<evidence type="ECO:0000256" key="14">
    <source>
        <dbReference type="ARBA" id="ARBA00032370"/>
    </source>
</evidence>
<feature type="region of interest" description="Disordered" evidence="22">
    <location>
        <begin position="1"/>
        <end position="26"/>
    </location>
</feature>
<feature type="region of interest" description="Disordered" evidence="22">
    <location>
        <begin position="421"/>
        <end position="521"/>
    </location>
</feature>
<reference evidence="24 25" key="1">
    <citation type="journal article" date="2019" name="Int. J. Syst. Evol. Microbiol.">
        <title>The Global Catalogue of Microorganisms (GCM) 10K type strain sequencing project: providing services to taxonomists for standard genome sequencing and annotation.</title>
        <authorList>
            <consortium name="The Broad Institute Genomics Platform"/>
            <consortium name="The Broad Institute Genome Sequencing Center for Infectious Disease"/>
            <person name="Wu L."/>
            <person name="Ma J."/>
        </authorList>
    </citation>
    <scope>NUCLEOTIDE SEQUENCE [LARGE SCALE GENOMIC DNA]</scope>
    <source>
        <strain evidence="24 25">JCM 13022</strain>
    </source>
</reference>
<feature type="transmembrane region" description="Helical" evidence="23">
    <location>
        <begin position="306"/>
        <end position="333"/>
    </location>
</feature>
<evidence type="ECO:0000256" key="3">
    <source>
        <dbReference type="ARBA" id="ARBA00022475"/>
    </source>
</evidence>
<keyword evidence="4" id="KW-0132">Cell division</keyword>
<feature type="compositionally biased region" description="Gly residues" evidence="22">
    <location>
        <begin position="443"/>
        <end position="459"/>
    </location>
</feature>
<evidence type="ECO:0000256" key="1">
    <source>
        <dbReference type="ARBA" id="ARBA00004651"/>
    </source>
</evidence>
<organism evidence="24 25">
    <name type="scientific">Prauserella alba</name>
    <dbReference type="NCBI Taxonomy" id="176898"/>
    <lineage>
        <taxon>Bacteria</taxon>
        <taxon>Bacillati</taxon>
        <taxon>Actinomycetota</taxon>
        <taxon>Actinomycetes</taxon>
        <taxon>Pseudonocardiales</taxon>
        <taxon>Pseudonocardiaceae</taxon>
        <taxon>Prauserella</taxon>
    </lineage>
</organism>
<evidence type="ECO:0000256" key="20">
    <source>
        <dbReference type="ARBA" id="ARBA00049902"/>
    </source>
</evidence>
<dbReference type="PANTHER" id="PTHR30474:SF2">
    <property type="entry name" value="PEPTIDOGLYCAN GLYCOSYLTRANSFERASE FTSW-RELATED"/>
    <property type="match status" value="1"/>
</dbReference>
<evidence type="ECO:0000256" key="2">
    <source>
        <dbReference type="ARBA" id="ARBA00004752"/>
    </source>
</evidence>
<keyword evidence="9" id="KW-0573">Peptidoglycan synthesis</keyword>
<comment type="subcellular location">
    <subcellularLocation>
        <location evidence="1">Cell membrane</location>
        <topology evidence="1">Multi-pass membrane protein</topology>
    </subcellularLocation>
</comment>
<dbReference type="InterPro" id="IPR001182">
    <property type="entry name" value="FtsW/RodA"/>
</dbReference>
<dbReference type="Proteomes" id="UP001500467">
    <property type="component" value="Unassembled WGS sequence"/>
</dbReference>
<feature type="transmembrane region" description="Helical" evidence="23">
    <location>
        <begin position="52"/>
        <end position="73"/>
    </location>
</feature>
<feature type="transmembrane region" description="Helical" evidence="23">
    <location>
        <begin position="185"/>
        <end position="202"/>
    </location>
</feature>
<evidence type="ECO:0000256" key="13">
    <source>
        <dbReference type="ARBA" id="ARBA00023316"/>
    </source>
</evidence>
<dbReference type="Pfam" id="PF01098">
    <property type="entry name" value="FTSW_RODA_SPOVE"/>
    <property type="match status" value="1"/>
</dbReference>
<dbReference type="PROSITE" id="PS00428">
    <property type="entry name" value="FTSW_RODA_SPOVE"/>
    <property type="match status" value="1"/>
</dbReference>
<keyword evidence="12" id="KW-0131">Cell cycle</keyword>
<feature type="transmembrane region" description="Helical" evidence="23">
    <location>
        <begin position="117"/>
        <end position="136"/>
    </location>
</feature>
<evidence type="ECO:0000256" key="11">
    <source>
        <dbReference type="ARBA" id="ARBA00023136"/>
    </source>
</evidence>
<evidence type="ECO:0000313" key="24">
    <source>
        <dbReference type="EMBL" id="GAA1218714.1"/>
    </source>
</evidence>
<proteinExistence type="inferred from homology"/>
<evidence type="ECO:0000256" key="8">
    <source>
        <dbReference type="ARBA" id="ARBA00022960"/>
    </source>
</evidence>
<dbReference type="RefSeq" id="WP_372493488.1">
    <property type="nucleotide sequence ID" value="NZ_BAAALM010000016.1"/>
</dbReference>
<feature type="transmembrane region" description="Helical" evidence="23">
    <location>
        <begin position="208"/>
        <end position="224"/>
    </location>
</feature>
<dbReference type="EC" id="2.4.99.28" evidence="19"/>
<evidence type="ECO:0000256" key="21">
    <source>
        <dbReference type="ARBA" id="ARBA00049966"/>
    </source>
</evidence>
<feature type="transmembrane region" description="Helical" evidence="23">
    <location>
        <begin position="85"/>
        <end position="105"/>
    </location>
</feature>
<dbReference type="EMBL" id="BAAALM010000016">
    <property type="protein sequence ID" value="GAA1218714.1"/>
    <property type="molecule type" value="Genomic_DNA"/>
</dbReference>
<evidence type="ECO:0000256" key="10">
    <source>
        <dbReference type="ARBA" id="ARBA00022989"/>
    </source>
</evidence>
<keyword evidence="7 23" id="KW-0812">Transmembrane</keyword>
<keyword evidence="5" id="KW-0328">Glycosyltransferase</keyword>
<keyword evidence="25" id="KW-1185">Reference proteome</keyword>
<evidence type="ECO:0000256" key="17">
    <source>
        <dbReference type="ARBA" id="ARBA00041185"/>
    </source>
</evidence>
<evidence type="ECO:0000313" key="25">
    <source>
        <dbReference type="Proteomes" id="UP001500467"/>
    </source>
</evidence>
<evidence type="ECO:0000256" key="9">
    <source>
        <dbReference type="ARBA" id="ARBA00022984"/>
    </source>
</evidence>
<gene>
    <name evidence="24" type="primary">ftsW</name>
    <name evidence="24" type="ORF">GCM10009675_46770</name>
</gene>
<feature type="compositionally biased region" description="Basic and acidic residues" evidence="22">
    <location>
        <begin position="479"/>
        <end position="496"/>
    </location>
</feature>
<feature type="transmembrane region" description="Helical" evidence="23">
    <location>
        <begin position="156"/>
        <end position="173"/>
    </location>
</feature>
<evidence type="ECO:0000256" key="23">
    <source>
        <dbReference type="SAM" id="Phobius"/>
    </source>
</evidence>
<evidence type="ECO:0000256" key="18">
    <source>
        <dbReference type="ARBA" id="ARBA00041418"/>
    </source>
</evidence>
<sequence>MTAIDESRSGSADSARRSEERNRRRRRTERGFAAVRSALTAWLSRPLADFHLILAVCGLLVVLGTVMVLSASSVSSYDPGNASSVYALFQRHLVFVAVGAVVFWLGVRIPLPRIRTLSPAAMVVALGLLALVLTPLGTEQNGSQGWFVLGPLSLQPVELGKVVLTLWGAHILVTKYQVLHQWRHLLVPVVPGALLMCALVMAQPDLGGTVPLGIVLVALLWFAGAPKRLFAIVLTSGIAGAVVLALIADYRLDRVMTFLNPDADPLGKGMQANQALYALADGGLFGKGLGQGQSKWMYLPNVQHDFIFALIGEELGFVGCIVVIGLFGLLTFVGLRIAMRNLDPWIRIVAGTLTVSIVSQAAINIGYVVGLLPVTGVTLPMISYGGTSLLVTMLLFGLLANCARHEPEAVAALRTQGPGKFGRLMRLPAPDPYRPPATRRGGSRGGGSRGGGRGQGGTRSSGAKAGRPATRGARSASTPDRRGSAPEYGRRSRGEPARGGPRRPKPDRSTGTSRSTRRGRR</sequence>
<feature type="transmembrane region" description="Helical" evidence="23">
    <location>
        <begin position="381"/>
        <end position="400"/>
    </location>
</feature>
<evidence type="ECO:0000256" key="22">
    <source>
        <dbReference type="SAM" id="MobiDB-lite"/>
    </source>
</evidence>
<evidence type="ECO:0000256" key="15">
    <source>
        <dbReference type="ARBA" id="ARBA00033270"/>
    </source>
</evidence>
<comment type="catalytic activity">
    <reaction evidence="20">
        <text>[GlcNAc-(1-&gt;4)-Mur2Ac(oyl-L-Ala-gamma-D-Glu-L-Lys-D-Ala-D-Ala)](n)-di-trans,octa-cis-undecaprenyl diphosphate + beta-D-GlcNAc-(1-&gt;4)-Mur2Ac(oyl-L-Ala-gamma-D-Glu-L-Lys-D-Ala-D-Ala)-di-trans,octa-cis-undecaprenyl diphosphate = [GlcNAc-(1-&gt;4)-Mur2Ac(oyl-L-Ala-gamma-D-Glu-L-Lys-D-Ala-D-Ala)](n+1)-di-trans,octa-cis-undecaprenyl diphosphate + di-trans,octa-cis-undecaprenyl diphosphate + H(+)</text>
        <dbReference type="Rhea" id="RHEA:23708"/>
        <dbReference type="Rhea" id="RHEA-COMP:9602"/>
        <dbReference type="Rhea" id="RHEA-COMP:9603"/>
        <dbReference type="ChEBI" id="CHEBI:15378"/>
        <dbReference type="ChEBI" id="CHEBI:58405"/>
        <dbReference type="ChEBI" id="CHEBI:60033"/>
        <dbReference type="ChEBI" id="CHEBI:78435"/>
        <dbReference type="EC" id="2.4.99.28"/>
    </reaction>
</comment>
<feature type="transmembrane region" description="Helical" evidence="23">
    <location>
        <begin position="229"/>
        <end position="248"/>
    </location>
</feature>